<keyword evidence="1" id="KW-1133">Transmembrane helix</keyword>
<sequence length="209" mass="23359">MREILRVLGRKDQEGYLRLWKKALKLNKFLAMSGPLLTGLAAIGSALSGHSPHGSWAAMIGIVGGALASVVNIIEHGGQVGMERRENEFQQGDTNIQCQYEWLLSRVRPNDFSCWFEKRPSLEDIFARNDLSSERPYVEPSLDLGYEDCNASLIPNGSMAYPSLLYQHQVNASRLQLGTSGNEWCIFYRGVSHCIRGIKVETVEALTKK</sequence>
<reference evidence="2 3" key="2">
    <citation type="journal article" date="2017" name="Genome Biol.">
        <title>New reference genome sequences of hot pepper reveal the massive evolution of plant disease-resistance genes by retroduplication.</title>
        <authorList>
            <person name="Kim S."/>
            <person name="Park J."/>
            <person name="Yeom S.I."/>
            <person name="Kim Y.M."/>
            <person name="Seo E."/>
            <person name="Kim K.T."/>
            <person name="Kim M.S."/>
            <person name="Lee J.M."/>
            <person name="Cheong K."/>
            <person name="Shin H.S."/>
            <person name="Kim S.B."/>
            <person name="Han K."/>
            <person name="Lee J."/>
            <person name="Park M."/>
            <person name="Lee H.A."/>
            <person name="Lee H.Y."/>
            <person name="Lee Y."/>
            <person name="Oh S."/>
            <person name="Lee J.H."/>
            <person name="Choi E."/>
            <person name="Choi E."/>
            <person name="Lee S.E."/>
            <person name="Jeon J."/>
            <person name="Kim H."/>
            <person name="Choi G."/>
            <person name="Song H."/>
            <person name="Lee J."/>
            <person name="Lee S.C."/>
            <person name="Kwon J.K."/>
            <person name="Lee H.Y."/>
            <person name="Koo N."/>
            <person name="Hong Y."/>
            <person name="Kim R.W."/>
            <person name="Kang W.H."/>
            <person name="Huh J.H."/>
            <person name="Kang B.C."/>
            <person name="Yang T.J."/>
            <person name="Lee Y.H."/>
            <person name="Bennetzen J.L."/>
            <person name="Choi D."/>
        </authorList>
    </citation>
    <scope>NUCLEOTIDE SEQUENCE [LARGE SCALE GENOMIC DNA]</scope>
    <source>
        <strain evidence="3">cv. CM334</strain>
    </source>
</reference>
<evidence type="ECO:0000256" key="1">
    <source>
        <dbReference type="SAM" id="Phobius"/>
    </source>
</evidence>
<dbReference type="Gramene" id="PHT72460">
    <property type="protein sequence ID" value="PHT72460"/>
    <property type="gene ID" value="T459_23245"/>
</dbReference>
<keyword evidence="3" id="KW-1185">Reference proteome</keyword>
<name>A0A2G2YRT8_CAPAN</name>
<dbReference type="InterPro" id="IPR027949">
    <property type="entry name" value="Chloroplast_duf"/>
</dbReference>
<dbReference type="AlphaFoldDB" id="A0A2G2YRT8"/>
<keyword evidence="1" id="KW-0812">Transmembrane</keyword>
<evidence type="ECO:0000313" key="2">
    <source>
        <dbReference type="EMBL" id="PHT72460.1"/>
    </source>
</evidence>
<dbReference type="Pfam" id="PF14476">
    <property type="entry name" value="Chloroplast_duf"/>
    <property type="match status" value="1"/>
</dbReference>
<dbReference type="PANTHER" id="PTHR33358:SF12">
    <property type="entry name" value="F-BOX PROTEIN WITH A DOMAIN PROTEIN"/>
    <property type="match status" value="1"/>
</dbReference>
<comment type="caution">
    <text evidence="2">The sequence shown here is derived from an EMBL/GenBank/DDBJ whole genome shotgun (WGS) entry which is preliminary data.</text>
</comment>
<accession>A0A2G2YRT8</accession>
<organism evidence="2 3">
    <name type="scientific">Capsicum annuum</name>
    <name type="common">Capsicum pepper</name>
    <dbReference type="NCBI Taxonomy" id="4072"/>
    <lineage>
        <taxon>Eukaryota</taxon>
        <taxon>Viridiplantae</taxon>
        <taxon>Streptophyta</taxon>
        <taxon>Embryophyta</taxon>
        <taxon>Tracheophyta</taxon>
        <taxon>Spermatophyta</taxon>
        <taxon>Magnoliopsida</taxon>
        <taxon>eudicotyledons</taxon>
        <taxon>Gunneridae</taxon>
        <taxon>Pentapetalae</taxon>
        <taxon>asterids</taxon>
        <taxon>lamiids</taxon>
        <taxon>Solanales</taxon>
        <taxon>Solanaceae</taxon>
        <taxon>Solanoideae</taxon>
        <taxon>Capsiceae</taxon>
        <taxon>Capsicum</taxon>
    </lineage>
</organism>
<feature type="transmembrane region" description="Helical" evidence="1">
    <location>
        <begin position="29"/>
        <end position="48"/>
    </location>
</feature>
<evidence type="ECO:0000313" key="3">
    <source>
        <dbReference type="Proteomes" id="UP000222542"/>
    </source>
</evidence>
<protein>
    <submittedName>
        <fullName evidence="2">Uncharacterized protein</fullName>
    </submittedName>
</protein>
<dbReference type="STRING" id="4072.A0A2G2YRT8"/>
<dbReference type="EMBL" id="AYRZ02000009">
    <property type="protein sequence ID" value="PHT72460.1"/>
    <property type="molecule type" value="Genomic_DNA"/>
</dbReference>
<keyword evidence="1" id="KW-0472">Membrane</keyword>
<feature type="transmembrane region" description="Helical" evidence="1">
    <location>
        <begin position="54"/>
        <end position="74"/>
    </location>
</feature>
<dbReference type="PANTHER" id="PTHR33358">
    <property type="entry name" value="F-BOX PROTEIN WITH A DOMAIN PROTEIN"/>
    <property type="match status" value="1"/>
</dbReference>
<proteinExistence type="predicted"/>
<dbReference type="Proteomes" id="UP000222542">
    <property type="component" value="Unassembled WGS sequence"/>
</dbReference>
<reference evidence="2 3" key="1">
    <citation type="journal article" date="2014" name="Nat. Genet.">
        <title>Genome sequence of the hot pepper provides insights into the evolution of pungency in Capsicum species.</title>
        <authorList>
            <person name="Kim S."/>
            <person name="Park M."/>
            <person name="Yeom S.I."/>
            <person name="Kim Y.M."/>
            <person name="Lee J.M."/>
            <person name="Lee H.A."/>
            <person name="Seo E."/>
            <person name="Choi J."/>
            <person name="Cheong K."/>
            <person name="Kim K.T."/>
            <person name="Jung K."/>
            <person name="Lee G.W."/>
            <person name="Oh S.K."/>
            <person name="Bae C."/>
            <person name="Kim S.B."/>
            <person name="Lee H.Y."/>
            <person name="Kim S.Y."/>
            <person name="Kim M.S."/>
            <person name="Kang B.C."/>
            <person name="Jo Y.D."/>
            <person name="Yang H.B."/>
            <person name="Jeong H.J."/>
            <person name="Kang W.H."/>
            <person name="Kwon J.K."/>
            <person name="Shin C."/>
            <person name="Lim J.Y."/>
            <person name="Park J.H."/>
            <person name="Huh J.H."/>
            <person name="Kim J.S."/>
            <person name="Kim B.D."/>
            <person name="Cohen O."/>
            <person name="Paran I."/>
            <person name="Suh M.C."/>
            <person name="Lee S.B."/>
            <person name="Kim Y.K."/>
            <person name="Shin Y."/>
            <person name="Noh S.J."/>
            <person name="Park J."/>
            <person name="Seo Y.S."/>
            <person name="Kwon S.Y."/>
            <person name="Kim H.A."/>
            <person name="Park J.M."/>
            <person name="Kim H.J."/>
            <person name="Choi S.B."/>
            <person name="Bosland P.W."/>
            <person name="Reeves G."/>
            <person name="Jo S.H."/>
            <person name="Lee B.W."/>
            <person name="Cho H.T."/>
            <person name="Choi H.S."/>
            <person name="Lee M.S."/>
            <person name="Yu Y."/>
            <person name="Do Choi Y."/>
            <person name="Park B.S."/>
            <person name="van Deynze A."/>
            <person name="Ashrafi H."/>
            <person name="Hill T."/>
            <person name="Kim W.T."/>
            <person name="Pai H.S."/>
            <person name="Ahn H.K."/>
            <person name="Yeam I."/>
            <person name="Giovannoni J.J."/>
            <person name="Rose J.K."/>
            <person name="Sorensen I."/>
            <person name="Lee S.J."/>
            <person name="Kim R.W."/>
            <person name="Choi I.Y."/>
            <person name="Choi B.S."/>
            <person name="Lim J.S."/>
            <person name="Lee Y.H."/>
            <person name="Choi D."/>
        </authorList>
    </citation>
    <scope>NUCLEOTIDE SEQUENCE [LARGE SCALE GENOMIC DNA]</scope>
    <source>
        <strain evidence="3">cv. CM334</strain>
    </source>
</reference>
<gene>
    <name evidence="2" type="ORF">T459_23245</name>
</gene>